<dbReference type="Pfam" id="PF03924">
    <property type="entry name" value="CHASE"/>
    <property type="match status" value="1"/>
</dbReference>
<gene>
    <name evidence="8" type="primary">ycdT</name>
    <name evidence="8" type="ORF">PSI9734_01134</name>
</gene>
<dbReference type="InterPro" id="IPR052163">
    <property type="entry name" value="DGC-Regulatory_Protein"/>
</dbReference>
<dbReference type="GO" id="GO:0007165">
    <property type="term" value="P:signal transduction"/>
    <property type="evidence" value="ECO:0007669"/>
    <property type="project" value="UniProtKB-ARBA"/>
</dbReference>
<dbReference type="Proteomes" id="UP000481517">
    <property type="component" value="Unassembled WGS sequence"/>
</dbReference>
<dbReference type="SMART" id="SM01079">
    <property type="entry name" value="CHASE"/>
    <property type="match status" value="1"/>
</dbReference>
<evidence type="ECO:0000256" key="5">
    <source>
        <dbReference type="SAM" id="Phobius"/>
    </source>
</evidence>
<dbReference type="AlphaFoldDB" id="A0A6S6WMS4"/>
<feature type="domain" description="CHASE" evidence="6">
    <location>
        <begin position="107"/>
        <end position="243"/>
    </location>
</feature>
<dbReference type="Pfam" id="PF00990">
    <property type="entry name" value="GGDEF"/>
    <property type="match status" value="1"/>
</dbReference>
<keyword evidence="3 5" id="KW-1133">Transmembrane helix</keyword>
<dbReference type="PANTHER" id="PTHR46663">
    <property type="entry name" value="DIGUANYLATE CYCLASE DGCT-RELATED"/>
    <property type="match status" value="1"/>
</dbReference>
<evidence type="ECO:0000256" key="3">
    <source>
        <dbReference type="ARBA" id="ARBA00022989"/>
    </source>
</evidence>
<reference evidence="8 9" key="1">
    <citation type="submission" date="2020-02" db="EMBL/GenBank/DDBJ databases">
        <authorList>
            <person name="Rodrigo-Torres L."/>
            <person name="Arahal R. D."/>
            <person name="Lucena T."/>
        </authorList>
    </citation>
    <scope>NUCLEOTIDE SEQUENCE [LARGE SCALE GENOMIC DNA]</scope>
    <source>
        <strain evidence="8 9">CECT 9734</strain>
    </source>
</reference>
<dbReference type="InterPro" id="IPR042240">
    <property type="entry name" value="CHASE_sf"/>
</dbReference>
<keyword evidence="2 5" id="KW-0812">Transmembrane</keyword>
<accession>A0A6S6WMS4</accession>
<dbReference type="GO" id="GO:0016020">
    <property type="term" value="C:membrane"/>
    <property type="evidence" value="ECO:0007669"/>
    <property type="project" value="UniProtKB-SubCell"/>
</dbReference>
<keyword evidence="8" id="KW-0808">Transferase</keyword>
<dbReference type="CDD" id="cd01949">
    <property type="entry name" value="GGDEF"/>
    <property type="match status" value="1"/>
</dbReference>
<dbReference type="PANTHER" id="PTHR46663:SF2">
    <property type="entry name" value="GGDEF DOMAIN-CONTAINING PROTEIN"/>
    <property type="match status" value="1"/>
</dbReference>
<dbReference type="Gene3D" id="3.30.70.270">
    <property type="match status" value="1"/>
</dbReference>
<evidence type="ECO:0000256" key="1">
    <source>
        <dbReference type="ARBA" id="ARBA00004370"/>
    </source>
</evidence>
<sequence length="446" mass="49904">MRSKVSWLFSAVAIIYFVIAFYAADELQSLLESRASSLAKEKTLVSVSSAKSTLESSLYRDIYLGDSLATVITLNRQFAMDNWLDLGATLISKANNVRNVGVAPDDVISKNYPAAGNERAIGFNLRESATQYPSVLEARELQDVFLAGPFELVQGGKALAGRYPIFSDSPFNTNYWGTVSVIIDFDRLIESTGILDVQGATLAMRGVDGKGDEGEVFFGPAEVFNAPDFVTRVSIPNGEWVLAGNYTSVIPQALHSPYVLVKWTVFSALALVFLSAWFMWRGYRVHRLHAYQDELTGIANRRYAMRRLDELMSNERRSDFTVLSIDLNRFKRINDNLGHHAGDLLLQLVSDEIQRAIRGSDIVARMGGDEFLVLLHRLKDPVKVNKVIEKIREQVEHSSICINEQVIHPSLSIGFATKTKAITCVRELLKIADERMYEDKAQRSTH</sequence>
<dbReference type="GO" id="GO:0052621">
    <property type="term" value="F:diguanylate cyclase activity"/>
    <property type="evidence" value="ECO:0007669"/>
    <property type="project" value="UniProtKB-EC"/>
</dbReference>
<dbReference type="SUPFAM" id="SSF55073">
    <property type="entry name" value="Nucleotide cyclase"/>
    <property type="match status" value="1"/>
</dbReference>
<evidence type="ECO:0000313" key="9">
    <source>
        <dbReference type="Proteomes" id="UP000481517"/>
    </source>
</evidence>
<evidence type="ECO:0000256" key="2">
    <source>
        <dbReference type="ARBA" id="ARBA00022692"/>
    </source>
</evidence>
<evidence type="ECO:0000259" key="7">
    <source>
        <dbReference type="PROSITE" id="PS50887"/>
    </source>
</evidence>
<proteinExistence type="predicted"/>
<organism evidence="8 9">
    <name type="scientific">Pseudidiomarina piscicola</name>
    <dbReference type="NCBI Taxonomy" id="2614830"/>
    <lineage>
        <taxon>Bacteria</taxon>
        <taxon>Pseudomonadati</taxon>
        <taxon>Pseudomonadota</taxon>
        <taxon>Gammaproteobacteria</taxon>
        <taxon>Alteromonadales</taxon>
        <taxon>Idiomarinaceae</taxon>
        <taxon>Pseudidiomarina</taxon>
    </lineage>
</organism>
<dbReference type="InterPro" id="IPR000160">
    <property type="entry name" value="GGDEF_dom"/>
</dbReference>
<dbReference type="NCBIfam" id="TIGR00254">
    <property type="entry name" value="GGDEF"/>
    <property type="match status" value="1"/>
</dbReference>
<dbReference type="InterPro" id="IPR043128">
    <property type="entry name" value="Rev_trsase/Diguanyl_cyclase"/>
</dbReference>
<dbReference type="Gene3D" id="3.30.450.350">
    <property type="entry name" value="CHASE domain"/>
    <property type="match status" value="1"/>
</dbReference>
<dbReference type="InterPro" id="IPR006189">
    <property type="entry name" value="CHASE_dom"/>
</dbReference>
<keyword evidence="8" id="KW-0548">Nucleotidyltransferase</keyword>
<evidence type="ECO:0000256" key="4">
    <source>
        <dbReference type="ARBA" id="ARBA00023136"/>
    </source>
</evidence>
<comment type="subcellular location">
    <subcellularLocation>
        <location evidence="1">Membrane</location>
    </subcellularLocation>
</comment>
<keyword evidence="9" id="KW-1185">Reference proteome</keyword>
<dbReference type="SMART" id="SM00267">
    <property type="entry name" value="GGDEF"/>
    <property type="match status" value="1"/>
</dbReference>
<dbReference type="PROSITE" id="PS50887">
    <property type="entry name" value="GGDEF"/>
    <property type="match status" value="1"/>
</dbReference>
<name>A0A6S6WMS4_9GAMM</name>
<dbReference type="RefSeq" id="WP_173920152.1">
    <property type="nucleotide sequence ID" value="NZ_CADCXY010000002.1"/>
</dbReference>
<dbReference type="EC" id="2.7.7.65" evidence="8"/>
<protein>
    <submittedName>
        <fullName evidence="8">Putative diguanylate cyclase YcdT</fullName>
        <ecNumber evidence="8">2.7.7.65</ecNumber>
    </submittedName>
</protein>
<feature type="transmembrane region" description="Helical" evidence="5">
    <location>
        <begin position="7"/>
        <end position="24"/>
    </location>
</feature>
<dbReference type="EMBL" id="CADCXY010000002">
    <property type="protein sequence ID" value="CAB0150691.1"/>
    <property type="molecule type" value="Genomic_DNA"/>
</dbReference>
<evidence type="ECO:0000313" key="8">
    <source>
        <dbReference type="EMBL" id="CAB0150691.1"/>
    </source>
</evidence>
<dbReference type="InterPro" id="IPR029787">
    <property type="entry name" value="Nucleotide_cyclase"/>
</dbReference>
<evidence type="ECO:0000259" key="6">
    <source>
        <dbReference type="PROSITE" id="PS50839"/>
    </source>
</evidence>
<feature type="transmembrane region" description="Helical" evidence="5">
    <location>
        <begin position="260"/>
        <end position="280"/>
    </location>
</feature>
<feature type="domain" description="GGDEF" evidence="7">
    <location>
        <begin position="318"/>
        <end position="446"/>
    </location>
</feature>
<keyword evidence="4 5" id="KW-0472">Membrane</keyword>
<dbReference type="PROSITE" id="PS50839">
    <property type="entry name" value="CHASE"/>
    <property type="match status" value="1"/>
</dbReference>